<sequence length="235" mass="24737">MTTSYDGASDYKFIPGGTLRGTAKGHDFQLNGLQLFVNAVPNDPRRKIDIEFGPVAGVRFNRTGDVSDSRIAALGELDTAIELGARGSVGMRGVINRTDKLALAVTGVWDVAGAHGSHVISPSVEYSTLAGKRMFLRMAINTEFVGKGYADYYFGINTAGSAASGLSTYNPDGGFASIGGNVLATYSLSGKRTGWSLFGIASYKRLQGDVAVSPIVRDTGSPNQVFASIGLGYTF</sequence>
<comment type="similarity">
    <text evidence="2">Belongs to the MipA/OmpV family.</text>
</comment>
<reference evidence="6 7" key="1">
    <citation type="submission" date="2013-03" db="EMBL/GenBank/DDBJ databases">
        <authorList>
            <person name="Le V."/>
        </authorList>
    </citation>
    <scope>NUCLEOTIDE SEQUENCE [LARGE SCALE GENOMIC DNA]</scope>
    <source>
        <strain evidence="6 7">BiD32</strain>
    </source>
</reference>
<dbReference type="EMBL" id="CAVK010000055">
    <property type="protein sequence ID" value="CCW16743.1"/>
    <property type="molecule type" value="Genomic_DNA"/>
</dbReference>
<evidence type="ECO:0000256" key="3">
    <source>
        <dbReference type="ARBA" id="ARBA00022729"/>
    </source>
</evidence>
<dbReference type="InterPro" id="IPR010583">
    <property type="entry name" value="MipA"/>
</dbReference>
<evidence type="ECO:0000256" key="2">
    <source>
        <dbReference type="ARBA" id="ARBA00005722"/>
    </source>
</evidence>
<evidence type="ECO:0000313" key="6">
    <source>
        <dbReference type="EMBL" id="CCW16743.1"/>
    </source>
</evidence>
<evidence type="ECO:0000256" key="4">
    <source>
        <dbReference type="ARBA" id="ARBA00023136"/>
    </source>
</evidence>
<gene>
    <name evidence="6" type="ORF">EBBID32_10810</name>
</gene>
<dbReference type="AlphaFoldDB" id="N1MMP7"/>
<dbReference type="PANTHER" id="PTHR38776">
    <property type="entry name" value="MLTA-INTERACTING PROTEIN-RELATED"/>
    <property type="match status" value="1"/>
</dbReference>
<comment type="subcellular location">
    <subcellularLocation>
        <location evidence="1">Cell outer membrane</location>
    </subcellularLocation>
</comment>
<evidence type="ECO:0000256" key="1">
    <source>
        <dbReference type="ARBA" id="ARBA00004442"/>
    </source>
</evidence>
<evidence type="ECO:0000256" key="5">
    <source>
        <dbReference type="ARBA" id="ARBA00023237"/>
    </source>
</evidence>
<dbReference type="Pfam" id="PF06629">
    <property type="entry name" value="MipA"/>
    <property type="match status" value="1"/>
</dbReference>
<keyword evidence="7" id="KW-1185">Reference proteome</keyword>
<dbReference type="GO" id="GO:0009279">
    <property type="term" value="C:cell outer membrane"/>
    <property type="evidence" value="ECO:0007669"/>
    <property type="project" value="UniProtKB-SubCell"/>
</dbReference>
<dbReference type="PANTHER" id="PTHR38776:SF1">
    <property type="entry name" value="MLTA-INTERACTING PROTEIN-RELATED"/>
    <property type="match status" value="1"/>
</dbReference>
<keyword evidence="3" id="KW-0732">Signal</keyword>
<organism evidence="6 7">
    <name type="scientific">Sphingobium indicum BiD32</name>
    <dbReference type="NCBI Taxonomy" id="1301087"/>
    <lineage>
        <taxon>Bacteria</taxon>
        <taxon>Pseudomonadati</taxon>
        <taxon>Pseudomonadota</taxon>
        <taxon>Alphaproteobacteria</taxon>
        <taxon>Sphingomonadales</taxon>
        <taxon>Sphingomonadaceae</taxon>
        <taxon>Sphingobium</taxon>
    </lineage>
</organism>
<keyword evidence="4" id="KW-0472">Membrane</keyword>
<name>N1MMP7_9SPHN</name>
<proteinExistence type="inferred from homology"/>
<evidence type="ECO:0000313" key="7">
    <source>
        <dbReference type="Proteomes" id="UP000013201"/>
    </source>
</evidence>
<accession>N1MMP7</accession>
<comment type="caution">
    <text evidence="6">The sequence shown here is derived from an EMBL/GenBank/DDBJ whole genome shotgun (WGS) entry which is preliminary data.</text>
</comment>
<keyword evidence="5" id="KW-0998">Cell outer membrane</keyword>
<dbReference type="Proteomes" id="UP000013201">
    <property type="component" value="Unassembled WGS sequence"/>
</dbReference>
<reference evidence="7" key="2">
    <citation type="submission" date="2013-04" db="EMBL/GenBank/DDBJ databases">
        <title>Bisphenol A degrading Sphingobium sp. strain BiD32.</title>
        <authorList>
            <person name="Nielsen J.L."/>
            <person name="Zhou N.A."/>
            <person name="Kjeldal H."/>
        </authorList>
    </citation>
    <scope>NUCLEOTIDE SEQUENCE [LARGE SCALE GENOMIC DNA]</scope>
    <source>
        <strain evidence="7">BiD32</strain>
    </source>
</reference>
<protein>
    <submittedName>
        <fullName evidence="6">MltA-interacting MipA</fullName>
    </submittedName>
</protein>